<feature type="domain" description="Periplasmic binding protein" evidence="5">
    <location>
        <begin position="37"/>
        <end position="298"/>
    </location>
</feature>
<organism evidence="6 7">
    <name type="scientific">Candidatus Nitrosymbiomonas proteolyticus</name>
    <dbReference type="NCBI Taxonomy" id="2608984"/>
    <lineage>
        <taxon>Bacteria</taxon>
        <taxon>Bacillati</taxon>
        <taxon>Armatimonadota</taxon>
        <taxon>Armatimonadota incertae sedis</taxon>
        <taxon>Candidatus Nitrosymbiomonas</taxon>
    </lineage>
</organism>
<dbReference type="InterPro" id="IPR028082">
    <property type="entry name" value="Peripla_BP_I"/>
</dbReference>
<dbReference type="SUPFAM" id="SSF53822">
    <property type="entry name" value="Periplasmic binding protein-like I"/>
    <property type="match status" value="1"/>
</dbReference>
<evidence type="ECO:0000256" key="3">
    <source>
        <dbReference type="ARBA" id="ARBA00022729"/>
    </source>
</evidence>
<accession>A0A809R6F7</accession>
<feature type="chain" id="PRO_5035182057" evidence="4">
    <location>
        <begin position="17"/>
        <end position="329"/>
    </location>
</feature>
<dbReference type="KEGG" id="npy:NPRO_07580"/>
<evidence type="ECO:0000313" key="7">
    <source>
        <dbReference type="Proteomes" id="UP000662873"/>
    </source>
</evidence>
<evidence type="ECO:0000256" key="4">
    <source>
        <dbReference type="SAM" id="SignalP"/>
    </source>
</evidence>
<dbReference type="PANTHER" id="PTHR46847">
    <property type="entry name" value="D-ALLOSE-BINDING PERIPLASMIC PROTEIN-RELATED"/>
    <property type="match status" value="1"/>
</dbReference>
<keyword evidence="3 4" id="KW-0732">Signal</keyword>
<dbReference type="Pfam" id="PF13407">
    <property type="entry name" value="Peripla_BP_4"/>
    <property type="match status" value="1"/>
</dbReference>
<evidence type="ECO:0000256" key="1">
    <source>
        <dbReference type="ARBA" id="ARBA00004196"/>
    </source>
</evidence>
<dbReference type="AlphaFoldDB" id="A0A809R6F7"/>
<dbReference type="Proteomes" id="UP000662873">
    <property type="component" value="Chromosome"/>
</dbReference>
<dbReference type="PROSITE" id="PS51257">
    <property type="entry name" value="PROKAR_LIPOPROTEIN"/>
    <property type="match status" value="1"/>
</dbReference>
<gene>
    <name evidence="6" type="ORF">NPRO_07580</name>
</gene>
<dbReference type="CDD" id="cd20004">
    <property type="entry name" value="PBP1_ABC_sugar_binding-like"/>
    <property type="match status" value="1"/>
</dbReference>
<dbReference type="Gene3D" id="3.40.50.2300">
    <property type="match status" value="2"/>
</dbReference>
<dbReference type="InterPro" id="IPR025997">
    <property type="entry name" value="SBP_2_dom"/>
</dbReference>
<feature type="signal peptide" evidence="4">
    <location>
        <begin position="1"/>
        <end position="16"/>
    </location>
</feature>
<dbReference type="EMBL" id="AP021858">
    <property type="protein sequence ID" value="BBO23163.1"/>
    <property type="molecule type" value="Genomic_DNA"/>
</dbReference>
<protein>
    <submittedName>
        <fullName evidence="6">Sugar ABC transporter substrate-binding protein</fullName>
    </submittedName>
</protein>
<dbReference type="PANTHER" id="PTHR46847:SF1">
    <property type="entry name" value="D-ALLOSE-BINDING PERIPLASMIC PROTEIN-RELATED"/>
    <property type="match status" value="1"/>
</dbReference>
<dbReference type="GO" id="GO:0030246">
    <property type="term" value="F:carbohydrate binding"/>
    <property type="evidence" value="ECO:0007669"/>
    <property type="project" value="UniProtKB-ARBA"/>
</dbReference>
<evidence type="ECO:0000259" key="5">
    <source>
        <dbReference type="Pfam" id="PF13407"/>
    </source>
</evidence>
<name>A0A809R6F7_9BACT</name>
<dbReference type="GO" id="GO:0030313">
    <property type="term" value="C:cell envelope"/>
    <property type="evidence" value="ECO:0007669"/>
    <property type="project" value="UniProtKB-SubCell"/>
</dbReference>
<evidence type="ECO:0000313" key="6">
    <source>
        <dbReference type="EMBL" id="BBO23163.1"/>
    </source>
</evidence>
<comment type="subcellular location">
    <subcellularLocation>
        <location evidence="1">Cell envelope</location>
    </subcellularLocation>
</comment>
<comment type="similarity">
    <text evidence="2">Belongs to the bacterial solute-binding protein 2 family.</text>
</comment>
<sequence>MRVQVLAFLLPVLALAGCGSPVAPSNGPASPEGKLRVAVIPKGTTHEFWKSVNAGAQEAGNEFGVEVIWKGPLKEDDREEQIKVVENFITQKVDGIVLAPLDDTALRLPVDTAQKSGIPVLIFDSALKDVETVSFVATDSFRGGQIAGERMAELLGGSGRVIVLRYQEGSASTTQREEGFLKAAQEAGLKVVSSNQYAGATVETAQRASENLLSRFRKADGLDLEGIFCPNESSTFGMLRALQGASLAGKVRFVGFDASPKLVAALEAGEIDGLVLQDPHKMGYLAVKTLVSHLRGEQVEKRIDTGAVLATKENRSEPDIAKLLAPPQS</sequence>
<proteinExistence type="inferred from homology"/>
<evidence type="ECO:0000256" key="2">
    <source>
        <dbReference type="ARBA" id="ARBA00007639"/>
    </source>
</evidence>
<reference evidence="6" key="1">
    <citation type="journal article" name="DNA Res.">
        <title>The physiological potential of anammox bacteria as revealed by their core genome structure.</title>
        <authorList>
            <person name="Okubo T."/>
            <person name="Toyoda A."/>
            <person name="Fukuhara K."/>
            <person name="Uchiyama I."/>
            <person name="Harigaya Y."/>
            <person name="Kuroiwa M."/>
            <person name="Suzuki T."/>
            <person name="Murakami Y."/>
            <person name="Suwa Y."/>
            <person name="Takami H."/>
        </authorList>
    </citation>
    <scope>NUCLEOTIDE SEQUENCE</scope>
    <source>
        <strain evidence="6">317325-2</strain>
    </source>
</reference>